<feature type="domain" description="HTH tetR-type" evidence="5">
    <location>
        <begin position="11"/>
        <end position="71"/>
    </location>
</feature>
<gene>
    <name evidence="6" type="ORF">BIV57_03865</name>
</gene>
<dbReference type="InterPro" id="IPR009057">
    <property type="entry name" value="Homeodomain-like_sf"/>
</dbReference>
<keyword evidence="7" id="KW-1185">Reference proteome</keyword>
<organism evidence="6 7">
    <name type="scientific">Mangrovactinospora gilvigrisea</name>
    <dbReference type="NCBI Taxonomy" id="1428644"/>
    <lineage>
        <taxon>Bacteria</taxon>
        <taxon>Bacillati</taxon>
        <taxon>Actinomycetota</taxon>
        <taxon>Actinomycetes</taxon>
        <taxon>Kitasatosporales</taxon>
        <taxon>Streptomycetaceae</taxon>
        <taxon>Mangrovactinospora</taxon>
    </lineage>
</organism>
<evidence type="ECO:0000259" key="5">
    <source>
        <dbReference type="PROSITE" id="PS50977"/>
    </source>
</evidence>
<name>A0A1J7CBI9_9ACTN</name>
<keyword evidence="2 4" id="KW-0238">DNA-binding</keyword>
<dbReference type="STRING" id="1428644.BIV57_03865"/>
<dbReference type="OrthoDB" id="9805134at2"/>
<evidence type="ECO:0000256" key="3">
    <source>
        <dbReference type="ARBA" id="ARBA00023163"/>
    </source>
</evidence>
<sequence length="204" mass="22785">MARTRRDEHVADTRQALITAARELFAGQGFAATGTEEIVSRARVTRGALYHHFKDKTDLFRAVMEEVATEMAESLIDRELQRAREDVEVDAWDQLCDGIHAFLDVCLENGDFQRVMLVDGPSVFGHEAWDGLVEKHGYSLLAQWLEKAMEEGRIARLPVAPLTRMMAGLISEASLYMARCEDPVQGRDDAGVVVDRLLSGLQVP</sequence>
<evidence type="ECO:0000313" key="6">
    <source>
        <dbReference type="EMBL" id="OIV38880.1"/>
    </source>
</evidence>
<dbReference type="SUPFAM" id="SSF46689">
    <property type="entry name" value="Homeodomain-like"/>
    <property type="match status" value="1"/>
</dbReference>
<keyword evidence="1" id="KW-0805">Transcription regulation</keyword>
<dbReference type="GO" id="GO:0003700">
    <property type="term" value="F:DNA-binding transcription factor activity"/>
    <property type="evidence" value="ECO:0007669"/>
    <property type="project" value="TreeGrafter"/>
</dbReference>
<dbReference type="PANTHER" id="PTHR30055">
    <property type="entry name" value="HTH-TYPE TRANSCRIPTIONAL REGULATOR RUTR"/>
    <property type="match status" value="1"/>
</dbReference>
<keyword evidence="3" id="KW-0804">Transcription</keyword>
<dbReference type="InterPro" id="IPR036271">
    <property type="entry name" value="Tet_transcr_reg_TetR-rel_C_sf"/>
</dbReference>
<dbReference type="PANTHER" id="PTHR30055:SF234">
    <property type="entry name" value="HTH-TYPE TRANSCRIPTIONAL REGULATOR BETI"/>
    <property type="match status" value="1"/>
</dbReference>
<feature type="DNA-binding region" description="H-T-H motif" evidence="4">
    <location>
        <begin position="34"/>
        <end position="53"/>
    </location>
</feature>
<dbReference type="InterPro" id="IPR049484">
    <property type="entry name" value="Rv0078-like_C"/>
</dbReference>
<dbReference type="PRINTS" id="PR00455">
    <property type="entry name" value="HTHTETR"/>
</dbReference>
<evidence type="ECO:0000256" key="2">
    <source>
        <dbReference type="ARBA" id="ARBA00023125"/>
    </source>
</evidence>
<dbReference type="SUPFAM" id="SSF48498">
    <property type="entry name" value="Tetracyclin repressor-like, C-terminal domain"/>
    <property type="match status" value="1"/>
</dbReference>
<dbReference type="EMBL" id="MLCF01000011">
    <property type="protein sequence ID" value="OIV38880.1"/>
    <property type="molecule type" value="Genomic_DNA"/>
</dbReference>
<dbReference type="GO" id="GO:0000976">
    <property type="term" value="F:transcription cis-regulatory region binding"/>
    <property type="evidence" value="ECO:0007669"/>
    <property type="project" value="TreeGrafter"/>
</dbReference>
<evidence type="ECO:0000256" key="4">
    <source>
        <dbReference type="PROSITE-ProRule" id="PRU00335"/>
    </source>
</evidence>
<reference evidence="6 7" key="1">
    <citation type="submission" date="2016-10" db="EMBL/GenBank/DDBJ databases">
        <title>Genome sequence of Streptomyces gilvigriseus MUSC 26.</title>
        <authorList>
            <person name="Lee L.-H."/>
            <person name="Ser H.-L."/>
        </authorList>
    </citation>
    <scope>NUCLEOTIDE SEQUENCE [LARGE SCALE GENOMIC DNA]</scope>
    <source>
        <strain evidence="6 7">MUSC 26</strain>
    </source>
</reference>
<protein>
    <submittedName>
        <fullName evidence="6">TetR family transcriptional regulator</fullName>
    </submittedName>
</protein>
<comment type="caution">
    <text evidence="6">The sequence shown here is derived from an EMBL/GenBank/DDBJ whole genome shotgun (WGS) entry which is preliminary data.</text>
</comment>
<dbReference type="InterPro" id="IPR050109">
    <property type="entry name" value="HTH-type_TetR-like_transc_reg"/>
</dbReference>
<evidence type="ECO:0000313" key="7">
    <source>
        <dbReference type="Proteomes" id="UP000243342"/>
    </source>
</evidence>
<dbReference type="PROSITE" id="PS50977">
    <property type="entry name" value="HTH_TETR_2"/>
    <property type="match status" value="1"/>
</dbReference>
<dbReference type="Pfam" id="PF00440">
    <property type="entry name" value="TetR_N"/>
    <property type="match status" value="1"/>
</dbReference>
<accession>A0A1J7CBI9</accession>
<dbReference type="AlphaFoldDB" id="A0A1J7CBI9"/>
<proteinExistence type="predicted"/>
<evidence type="ECO:0000256" key="1">
    <source>
        <dbReference type="ARBA" id="ARBA00023015"/>
    </source>
</evidence>
<dbReference type="Gene3D" id="1.10.357.10">
    <property type="entry name" value="Tetracycline Repressor, domain 2"/>
    <property type="match status" value="1"/>
</dbReference>
<dbReference type="Proteomes" id="UP000243342">
    <property type="component" value="Unassembled WGS sequence"/>
</dbReference>
<dbReference type="InterPro" id="IPR001647">
    <property type="entry name" value="HTH_TetR"/>
</dbReference>
<dbReference type="Pfam" id="PF21351">
    <property type="entry name" value="TetR_C_41"/>
    <property type="match status" value="1"/>
</dbReference>